<evidence type="ECO:0000256" key="7">
    <source>
        <dbReference type="SAM" id="Phobius"/>
    </source>
</evidence>
<evidence type="ECO:0000259" key="8">
    <source>
        <dbReference type="Pfam" id="PF20684"/>
    </source>
</evidence>
<dbReference type="AlphaFoldDB" id="A0A6G1G7Z2"/>
<dbReference type="OrthoDB" id="3903189at2759"/>
<keyword evidence="2 7" id="KW-0812">Transmembrane</keyword>
<gene>
    <name evidence="9 11" type="ORF">P152DRAFT_394284</name>
</gene>
<evidence type="ECO:0000256" key="3">
    <source>
        <dbReference type="ARBA" id="ARBA00022989"/>
    </source>
</evidence>
<name>A0A6G1G7Z2_9PEZI</name>
<sequence>LVVTLNLIAAGGGSNLFPAEELPFFTESEIRDRIHSSKIVVLSEQAMLNLIYTLKACMLFMYSRLIGTEQRKQLLYVSIFVFLGWIASQIAFFSICRPFKGYWMVPPPNPHCATLQNFSIVQACFNISSDLLMLFIPAQMVVKLHMPWKKKIVLGFIFSLGIFVITAAILTKVFNFSNIWSPAYMLWYSREASVAVYVANLPVIWPLLREWMPILRSHRSQSASLPYHQQTSKSQPGGINCFRPGSKSHPPGPDSPGFVEGSMESRKSGSDMVGSATRTDTITFEEALRESRVVYEHPREIPETRPGVIQKEVKVEVTSEMIEKTAHNFSRPLSQA</sequence>
<evidence type="ECO:0000256" key="4">
    <source>
        <dbReference type="ARBA" id="ARBA00023136"/>
    </source>
</evidence>
<reference evidence="9 11" key="1">
    <citation type="submission" date="2020-01" db="EMBL/GenBank/DDBJ databases">
        <authorList>
            <consortium name="DOE Joint Genome Institute"/>
            <person name="Haridas S."/>
            <person name="Albert R."/>
            <person name="Binder M."/>
            <person name="Bloem J."/>
            <person name="Labutti K."/>
            <person name="Salamov A."/>
            <person name="Andreopoulos B."/>
            <person name="Baker S.E."/>
            <person name="Barry K."/>
            <person name="Bills G."/>
            <person name="Bluhm B.H."/>
            <person name="Cannon C."/>
            <person name="Castanera R."/>
            <person name="Culley D.E."/>
            <person name="Daum C."/>
            <person name="Ezra D."/>
            <person name="Gonzalez J.B."/>
            <person name="Henrissat B."/>
            <person name="Kuo A."/>
            <person name="Liang C."/>
            <person name="Lipzen A."/>
            <person name="Lutzoni F."/>
            <person name="Magnuson J."/>
            <person name="Mondo S."/>
            <person name="Nolan M."/>
            <person name="Ohm R."/>
            <person name="Pangilinan J."/>
            <person name="Park H.-J."/>
            <person name="Ramirez L."/>
            <person name="Alfaro M."/>
            <person name="Sun H."/>
            <person name="Tritt A."/>
            <person name="Yoshinaga Y."/>
            <person name="Zwiers L.-H."/>
            <person name="Turgeon B.G."/>
            <person name="Goodwin S.B."/>
            <person name="Spatafora J.W."/>
            <person name="Crous P.W."/>
            <person name="Grigoriev I.V."/>
        </authorList>
    </citation>
    <scope>NUCLEOTIDE SEQUENCE</scope>
    <source>
        <strain evidence="9 11">CBS 781.70</strain>
    </source>
</reference>
<keyword evidence="4 7" id="KW-0472">Membrane</keyword>
<organism evidence="9">
    <name type="scientific">Eremomyces bilateralis CBS 781.70</name>
    <dbReference type="NCBI Taxonomy" id="1392243"/>
    <lineage>
        <taxon>Eukaryota</taxon>
        <taxon>Fungi</taxon>
        <taxon>Dikarya</taxon>
        <taxon>Ascomycota</taxon>
        <taxon>Pezizomycotina</taxon>
        <taxon>Dothideomycetes</taxon>
        <taxon>Dothideomycetes incertae sedis</taxon>
        <taxon>Eremomycetales</taxon>
        <taxon>Eremomycetaceae</taxon>
        <taxon>Eremomyces</taxon>
    </lineage>
</organism>
<dbReference type="PANTHER" id="PTHR33048:SF149">
    <property type="entry name" value="UBID FAMILY DECARBOXYLASE"/>
    <property type="match status" value="1"/>
</dbReference>
<feature type="region of interest" description="Disordered" evidence="6">
    <location>
        <begin position="225"/>
        <end position="280"/>
    </location>
</feature>
<evidence type="ECO:0000256" key="1">
    <source>
        <dbReference type="ARBA" id="ARBA00004141"/>
    </source>
</evidence>
<reference evidence="11" key="2">
    <citation type="submission" date="2020-04" db="EMBL/GenBank/DDBJ databases">
        <authorList>
            <consortium name="NCBI Genome Project"/>
        </authorList>
    </citation>
    <scope>NUCLEOTIDE SEQUENCE</scope>
    <source>
        <strain evidence="11">CBS 781.70</strain>
    </source>
</reference>
<keyword evidence="10" id="KW-1185">Reference proteome</keyword>
<evidence type="ECO:0000256" key="2">
    <source>
        <dbReference type="ARBA" id="ARBA00022692"/>
    </source>
</evidence>
<evidence type="ECO:0000313" key="11">
    <source>
        <dbReference type="RefSeq" id="XP_033535641.1"/>
    </source>
</evidence>
<evidence type="ECO:0000313" key="9">
    <source>
        <dbReference type="EMBL" id="KAF1814010.1"/>
    </source>
</evidence>
<evidence type="ECO:0000256" key="6">
    <source>
        <dbReference type="SAM" id="MobiDB-lite"/>
    </source>
</evidence>
<reference evidence="11" key="3">
    <citation type="submission" date="2025-04" db="UniProtKB">
        <authorList>
            <consortium name="RefSeq"/>
        </authorList>
    </citation>
    <scope>IDENTIFICATION</scope>
    <source>
        <strain evidence="11">CBS 781.70</strain>
    </source>
</reference>
<accession>A0A6G1G7Z2</accession>
<dbReference type="RefSeq" id="XP_033535641.1">
    <property type="nucleotide sequence ID" value="XM_033676247.1"/>
</dbReference>
<keyword evidence="3 7" id="KW-1133">Transmembrane helix</keyword>
<dbReference type="Pfam" id="PF20684">
    <property type="entry name" value="Fung_rhodopsin"/>
    <property type="match status" value="1"/>
</dbReference>
<feature type="transmembrane region" description="Helical" evidence="7">
    <location>
        <begin position="152"/>
        <end position="174"/>
    </location>
</feature>
<dbReference type="PANTHER" id="PTHR33048">
    <property type="entry name" value="PTH11-LIKE INTEGRAL MEMBRANE PROTEIN (AFU_ORTHOLOGUE AFUA_5G11245)"/>
    <property type="match status" value="1"/>
</dbReference>
<protein>
    <recommendedName>
        <fullName evidence="8">Rhodopsin domain-containing protein</fullName>
    </recommendedName>
</protein>
<feature type="transmembrane region" description="Helical" evidence="7">
    <location>
        <begin position="74"/>
        <end position="95"/>
    </location>
</feature>
<proteinExistence type="inferred from homology"/>
<feature type="transmembrane region" description="Helical" evidence="7">
    <location>
        <begin position="46"/>
        <end position="62"/>
    </location>
</feature>
<feature type="domain" description="Rhodopsin" evidence="8">
    <location>
        <begin position="50"/>
        <end position="209"/>
    </location>
</feature>
<dbReference type="GeneID" id="54416817"/>
<evidence type="ECO:0000313" key="10">
    <source>
        <dbReference type="Proteomes" id="UP000504638"/>
    </source>
</evidence>
<comment type="similarity">
    <text evidence="5">Belongs to the SAT4 family.</text>
</comment>
<feature type="transmembrane region" description="Helical" evidence="7">
    <location>
        <begin position="194"/>
        <end position="212"/>
    </location>
</feature>
<feature type="non-terminal residue" evidence="9">
    <location>
        <position position="1"/>
    </location>
</feature>
<dbReference type="Proteomes" id="UP000504638">
    <property type="component" value="Unplaced"/>
</dbReference>
<dbReference type="EMBL" id="ML975154">
    <property type="protein sequence ID" value="KAF1814010.1"/>
    <property type="molecule type" value="Genomic_DNA"/>
</dbReference>
<dbReference type="InterPro" id="IPR049326">
    <property type="entry name" value="Rhodopsin_dom_fungi"/>
</dbReference>
<comment type="subcellular location">
    <subcellularLocation>
        <location evidence="1">Membrane</location>
        <topology evidence="1">Multi-pass membrane protein</topology>
    </subcellularLocation>
</comment>
<dbReference type="InterPro" id="IPR052337">
    <property type="entry name" value="SAT4-like"/>
</dbReference>
<evidence type="ECO:0000256" key="5">
    <source>
        <dbReference type="ARBA" id="ARBA00038359"/>
    </source>
</evidence>
<dbReference type="GO" id="GO:0016020">
    <property type="term" value="C:membrane"/>
    <property type="evidence" value="ECO:0007669"/>
    <property type="project" value="UniProtKB-SubCell"/>
</dbReference>
<feature type="compositionally biased region" description="Polar residues" evidence="6">
    <location>
        <begin position="225"/>
        <end position="237"/>
    </location>
</feature>